<comment type="caution">
    <text evidence="12">The sequence shown here is derived from an EMBL/GenBank/DDBJ whole genome shotgun (WGS) entry which is preliminary data.</text>
</comment>
<feature type="non-terminal residue" evidence="12">
    <location>
        <position position="1"/>
    </location>
</feature>
<dbReference type="GO" id="GO:0036444">
    <property type="term" value="P:calcium import into the mitochondrion"/>
    <property type="evidence" value="ECO:0007669"/>
    <property type="project" value="TreeGrafter"/>
</dbReference>
<evidence type="ECO:0000313" key="13">
    <source>
        <dbReference type="Proteomes" id="UP000736164"/>
    </source>
</evidence>
<evidence type="ECO:0000256" key="8">
    <source>
        <dbReference type="ARBA" id="ARBA00023065"/>
    </source>
</evidence>
<feature type="transmembrane region" description="Helical" evidence="10">
    <location>
        <begin position="255"/>
        <end position="273"/>
    </location>
</feature>
<dbReference type="InterPro" id="IPR006769">
    <property type="entry name" value="MCU_C"/>
</dbReference>
<evidence type="ECO:0000256" key="2">
    <source>
        <dbReference type="ARBA" id="ARBA00005653"/>
    </source>
</evidence>
<feature type="non-terminal residue" evidence="12">
    <location>
        <position position="340"/>
    </location>
</feature>
<dbReference type="GO" id="GO:1990246">
    <property type="term" value="C:uniplex complex"/>
    <property type="evidence" value="ECO:0007669"/>
    <property type="project" value="TreeGrafter"/>
</dbReference>
<gene>
    <name evidence="12" type="primary">Mcub</name>
    <name evidence="12" type="ORF">GTO95_0005747</name>
</gene>
<dbReference type="Pfam" id="PF04678">
    <property type="entry name" value="MCU"/>
    <property type="match status" value="1"/>
</dbReference>
<keyword evidence="13" id="KW-1185">Reference proteome</keyword>
<sequence length="340" mass="39159">MVFLGRVVKLQVAVLRRALSSCVAVKTTSTSRVKVLTQIQRQLQLQWGTHRAVFCSTLAPSNDITVEHRYGRPVVALPLPSRKERCRFTLRPLLMTVGDFVQDIQREDKGVTSVSVLSTDGMKISSSTSIENLLSKDFQLLINDVSYDVHSSNIGKVSSEHLTQLEDMKTLVHRLHIALQLSEHHLLKEKELLEKLDGLKEELTPLEKVKSQVVRKAEFRSSTLMWVGIALLSAQGGALAWLTWWVYSWDIMEPVTYFITYATSMGALAYFILTKQDYVYPDMKDRQFLHDLYKVSKRQRFDVQKYNKLKEELALVEEDLRRLRNSIQLQLPIEQIKPRE</sequence>
<evidence type="ECO:0000256" key="1">
    <source>
        <dbReference type="ARBA" id="ARBA00004141"/>
    </source>
</evidence>
<organism evidence="12 13">
    <name type="scientific">Atractosteus spatula</name>
    <name type="common">Alligator gar</name>
    <name type="synonym">Lepisosteus spatula</name>
    <dbReference type="NCBI Taxonomy" id="7917"/>
    <lineage>
        <taxon>Eukaryota</taxon>
        <taxon>Metazoa</taxon>
        <taxon>Chordata</taxon>
        <taxon>Craniata</taxon>
        <taxon>Vertebrata</taxon>
        <taxon>Euteleostomi</taxon>
        <taxon>Actinopterygii</taxon>
        <taxon>Neopterygii</taxon>
        <taxon>Holostei</taxon>
        <taxon>Semionotiformes</taxon>
        <taxon>Lepisosteidae</taxon>
        <taxon>Atractosteus</taxon>
    </lineage>
</organism>
<dbReference type="PANTHER" id="PTHR13462:SF6">
    <property type="entry name" value="CALCIUM UNIPORTER REGULATORY SUBUNIT MCUB, MITOCHONDRIAL"/>
    <property type="match status" value="1"/>
</dbReference>
<evidence type="ECO:0000256" key="7">
    <source>
        <dbReference type="ARBA" id="ARBA00022989"/>
    </source>
</evidence>
<comment type="function">
    <text evidence="10">Mitochondrial inner membrane calcium uniporter that mediates calcium uptake into mitochondria. Mitochondrial calcium homeostasis plays key roles in cellular physiology and regulates cell bioenergetics, cytoplasmic calcium signals and activation of cell death pathways.</text>
</comment>
<dbReference type="PANTHER" id="PTHR13462">
    <property type="entry name" value="CALCIUM UNIPORTER PROTEIN, MITOCHONDRIAL"/>
    <property type="match status" value="1"/>
</dbReference>
<reference evidence="12" key="1">
    <citation type="journal article" date="2021" name="Cell">
        <title>Tracing the genetic footprints of vertebrate landing in non-teleost ray-finned fishes.</title>
        <authorList>
            <person name="Bi X."/>
            <person name="Wang K."/>
            <person name="Yang L."/>
            <person name="Pan H."/>
            <person name="Jiang H."/>
            <person name="Wei Q."/>
            <person name="Fang M."/>
            <person name="Yu H."/>
            <person name="Zhu C."/>
            <person name="Cai Y."/>
            <person name="He Y."/>
            <person name="Gan X."/>
            <person name="Zeng H."/>
            <person name="Yu D."/>
            <person name="Zhu Y."/>
            <person name="Jiang H."/>
            <person name="Qiu Q."/>
            <person name="Yang H."/>
            <person name="Zhang Y.E."/>
            <person name="Wang W."/>
            <person name="Zhu M."/>
            <person name="He S."/>
            <person name="Zhang G."/>
        </authorList>
    </citation>
    <scope>NUCLEOTIDE SEQUENCE</scope>
    <source>
        <strain evidence="12">Allg_001</strain>
    </source>
</reference>
<keyword evidence="10" id="KW-0107">Calcium channel</keyword>
<keyword evidence="8 10" id="KW-0406">Ion transport</keyword>
<keyword evidence="7 10" id="KW-1133">Transmembrane helix</keyword>
<dbReference type="AlphaFoldDB" id="A0A8J7NJE0"/>
<evidence type="ECO:0000256" key="10">
    <source>
        <dbReference type="RuleBase" id="RU367035"/>
    </source>
</evidence>
<keyword evidence="10" id="KW-0496">Mitochondrion</keyword>
<keyword evidence="5 10" id="KW-0812">Transmembrane</keyword>
<keyword evidence="6 10" id="KW-0106">Calcium</keyword>
<dbReference type="Proteomes" id="UP000736164">
    <property type="component" value="Unassembled WGS sequence"/>
</dbReference>
<dbReference type="GO" id="GO:0051560">
    <property type="term" value="P:mitochondrial calcium ion homeostasis"/>
    <property type="evidence" value="ECO:0007669"/>
    <property type="project" value="UniProtKB-UniRule"/>
</dbReference>
<evidence type="ECO:0000256" key="9">
    <source>
        <dbReference type="ARBA" id="ARBA00023136"/>
    </source>
</evidence>
<keyword evidence="10" id="KW-0999">Mitochondrion inner membrane</keyword>
<accession>A0A8J7NJE0</accession>
<keyword evidence="9 10" id="KW-0472">Membrane</keyword>
<keyword evidence="10" id="KW-0407">Ion channel</keyword>
<comment type="domain">
    <text evidence="10">The selectivity filter, in which calcium ions are arranged in single file, is composed of two acidic rings separated by one helical turn along the central axis of the channel pore.</text>
</comment>
<dbReference type="GO" id="GO:0015292">
    <property type="term" value="F:uniporter activity"/>
    <property type="evidence" value="ECO:0007669"/>
    <property type="project" value="UniProtKB-UniRule"/>
</dbReference>
<feature type="transmembrane region" description="Helical" evidence="10">
    <location>
        <begin position="224"/>
        <end position="243"/>
    </location>
</feature>
<evidence type="ECO:0000313" key="12">
    <source>
        <dbReference type="EMBL" id="MBN3313194.1"/>
    </source>
</evidence>
<comment type="similarity">
    <text evidence="2 10">Belongs to the MCU (TC 1.A.77) family.</text>
</comment>
<evidence type="ECO:0000256" key="5">
    <source>
        <dbReference type="ARBA" id="ARBA00022692"/>
    </source>
</evidence>
<keyword evidence="3 10" id="KW-0813">Transport</keyword>
<protein>
    <recommendedName>
        <fullName evidence="10">Calcium uniporter protein</fullName>
    </recommendedName>
</protein>
<evidence type="ECO:0000256" key="6">
    <source>
        <dbReference type="ARBA" id="ARBA00022837"/>
    </source>
</evidence>
<evidence type="ECO:0000256" key="3">
    <source>
        <dbReference type="ARBA" id="ARBA00022448"/>
    </source>
</evidence>
<dbReference type="InterPro" id="IPR039055">
    <property type="entry name" value="MCU_fam"/>
</dbReference>
<dbReference type="GO" id="GO:0019855">
    <property type="term" value="F:calcium channel inhibitor activity"/>
    <property type="evidence" value="ECO:0007669"/>
    <property type="project" value="TreeGrafter"/>
</dbReference>
<dbReference type="GO" id="GO:0005262">
    <property type="term" value="F:calcium channel activity"/>
    <property type="evidence" value="ECO:0007669"/>
    <property type="project" value="UniProtKB-UniRule"/>
</dbReference>
<evidence type="ECO:0000256" key="4">
    <source>
        <dbReference type="ARBA" id="ARBA00022568"/>
    </source>
</evidence>
<keyword evidence="4 10" id="KW-0109">Calcium transport</keyword>
<name>A0A8J7NJE0_ATRSP</name>
<dbReference type="EMBL" id="JAAWVO010010981">
    <property type="protein sequence ID" value="MBN3313194.1"/>
    <property type="molecule type" value="Genomic_DNA"/>
</dbReference>
<proteinExistence type="inferred from homology"/>
<evidence type="ECO:0000259" key="11">
    <source>
        <dbReference type="Pfam" id="PF04678"/>
    </source>
</evidence>
<feature type="domain" description="Calcium uniporter protein C-terminal" evidence="11">
    <location>
        <begin position="107"/>
        <end position="309"/>
    </location>
</feature>
<comment type="subcellular location">
    <subcellularLocation>
        <location evidence="1">Membrane</location>
        <topology evidence="1">Multi-pass membrane protein</topology>
    </subcellularLocation>
    <subcellularLocation>
        <location evidence="10">Mitochondrion inner membrane</location>
        <topology evidence="10">Multi-pass membrane protein</topology>
    </subcellularLocation>
</comment>